<evidence type="ECO:0008006" key="4">
    <source>
        <dbReference type="Google" id="ProtNLM"/>
    </source>
</evidence>
<proteinExistence type="predicted"/>
<protein>
    <recommendedName>
        <fullName evidence="4">4-oxalocrotonate tautomerase</fullName>
    </recommendedName>
</protein>
<sequence>MPLLTLECKQGNDRRIRAALRAELAAVVARIADCPPEAVMVVIRDCEPSPGHAGATGLTTADATTPGYAGAAGLTTAGPAAPTTADAAGGAGAQAHLPDGAGGTPSRPNSSSARPR</sequence>
<accession>A0ABN0XGP9</accession>
<organism evidence="2 3">
    <name type="scientific">Actinoallomurus spadix</name>
    <dbReference type="NCBI Taxonomy" id="79912"/>
    <lineage>
        <taxon>Bacteria</taxon>
        <taxon>Bacillati</taxon>
        <taxon>Actinomycetota</taxon>
        <taxon>Actinomycetes</taxon>
        <taxon>Streptosporangiales</taxon>
        <taxon>Thermomonosporaceae</taxon>
        <taxon>Actinoallomurus</taxon>
    </lineage>
</organism>
<dbReference type="InterPro" id="IPR014347">
    <property type="entry name" value="Tautomerase/MIF_sf"/>
</dbReference>
<evidence type="ECO:0000313" key="3">
    <source>
        <dbReference type="Proteomes" id="UP001501822"/>
    </source>
</evidence>
<dbReference type="SUPFAM" id="SSF55331">
    <property type="entry name" value="Tautomerase/MIF"/>
    <property type="match status" value="1"/>
</dbReference>
<feature type="compositionally biased region" description="Low complexity" evidence="1">
    <location>
        <begin position="51"/>
        <end position="88"/>
    </location>
</feature>
<gene>
    <name evidence="2" type="ORF">GCM10010151_61850</name>
</gene>
<dbReference type="EMBL" id="BAAABM010000056">
    <property type="protein sequence ID" value="GAA0363388.1"/>
    <property type="molecule type" value="Genomic_DNA"/>
</dbReference>
<comment type="caution">
    <text evidence="2">The sequence shown here is derived from an EMBL/GenBank/DDBJ whole genome shotgun (WGS) entry which is preliminary data.</text>
</comment>
<keyword evidence="3" id="KW-1185">Reference proteome</keyword>
<evidence type="ECO:0000256" key="1">
    <source>
        <dbReference type="SAM" id="MobiDB-lite"/>
    </source>
</evidence>
<dbReference type="RefSeq" id="WP_252806366.1">
    <property type="nucleotide sequence ID" value="NZ_BAAABM010000056.1"/>
</dbReference>
<dbReference type="Gene3D" id="3.30.429.10">
    <property type="entry name" value="Macrophage Migration Inhibitory Factor"/>
    <property type="match status" value="1"/>
</dbReference>
<reference evidence="2 3" key="1">
    <citation type="journal article" date="2019" name="Int. J. Syst. Evol. Microbiol.">
        <title>The Global Catalogue of Microorganisms (GCM) 10K type strain sequencing project: providing services to taxonomists for standard genome sequencing and annotation.</title>
        <authorList>
            <consortium name="The Broad Institute Genomics Platform"/>
            <consortium name="The Broad Institute Genome Sequencing Center for Infectious Disease"/>
            <person name="Wu L."/>
            <person name="Ma J."/>
        </authorList>
    </citation>
    <scope>NUCLEOTIDE SEQUENCE [LARGE SCALE GENOMIC DNA]</scope>
    <source>
        <strain evidence="2 3">JCM 3146</strain>
    </source>
</reference>
<feature type="compositionally biased region" description="Low complexity" evidence="1">
    <location>
        <begin position="105"/>
        <end position="116"/>
    </location>
</feature>
<dbReference type="Proteomes" id="UP001501822">
    <property type="component" value="Unassembled WGS sequence"/>
</dbReference>
<evidence type="ECO:0000313" key="2">
    <source>
        <dbReference type="EMBL" id="GAA0363388.1"/>
    </source>
</evidence>
<feature type="region of interest" description="Disordered" evidence="1">
    <location>
        <begin position="47"/>
        <end position="116"/>
    </location>
</feature>
<name>A0ABN0XGP9_9ACTN</name>